<dbReference type="Pfam" id="PF22528">
    <property type="entry name" value="PRMT_C"/>
    <property type="match status" value="2"/>
</dbReference>
<evidence type="ECO:0000313" key="9">
    <source>
        <dbReference type="EMBL" id="OAD57130.1"/>
    </source>
</evidence>
<dbReference type="CDD" id="cd02440">
    <property type="entry name" value="AdoMet_MTases"/>
    <property type="match status" value="1"/>
</dbReference>
<name>A0A310SBU5_9HYME</name>
<feature type="domain" description="Protein arginine N-methyltransferase" evidence="8">
    <location>
        <begin position="530"/>
        <end position="691"/>
    </location>
</feature>
<reference evidence="9 10" key="1">
    <citation type="submission" date="2015-07" db="EMBL/GenBank/DDBJ databases">
        <title>The genome of Eufriesea mexicana.</title>
        <authorList>
            <person name="Pan H."/>
            <person name="Kapheim K."/>
        </authorList>
    </citation>
    <scope>NUCLEOTIDE SEQUENCE [LARGE SCALE GENOMIC DNA]</scope>
    <source>
        <strain evidence="9">0111107269</strain>
        <tissue evidence="9">Whole body</tissue>
    </source>
</reference>
<evidence type="ECO:0000256" key="1">
    <source>
        <dbReference type="ARBA" id="ARBA00022603"/>
    </source>
</evidence>
<evidence type="ECO:0000256" key="6">
    <source>
        <dbReference type="PIRNR" id="PIRNR036946"/>
    </source>
</evidence>
<evidence type="ECO:0000313" key="10">
    <source>
        <dbReference type="Proteomes" id="UP000250275"/>
    </source>
</evidence>
<dbReference type="OrthoDB" id="412876at2759"/>
<comment type="function">
    <text evidence="5">Essential arginine methyltransferase that can both catalyze the formation of omega-N monomethylarginine (MMA) and symmetrical dimethylarginine (sDMA). Specifically mediates the symmetrical dimethylation of arginine residues in the small nuclear ribonucleoproteins SmD1 and SmD3.</text>
</comment>
<dbReference type="FunFam" id="3.40.50.150:FF:000071">
    <property type="entry name" value="Protein arginine N-methyltransferase 7"/>
    <property type="match status" value="1"/>
</dbReference>
<feature type="domain" description="Protein arginine N-methyltransferase" evidence="8">
    <location>
        <begin position="191"/>
        <end position="361"/>
    </location>
</feature>
<dbReference type="Gene3D" id="2.70.160.11">
    <property type="entry name" value="Hnrnp arginine n-methyltransferase1"/>
    <property type="match status" value="2"/>
</dbReference>
<evidence type="ECO:0000256" key="5">
    <source>
        <dbReference type="ARBA" id="ARBA00025081"/>
    </source>
</evidence>
<dbReference type="GO" id="GO:0042054">
    <property type="term" value="F:histone methyltransferase activity"/>
    <property type="evidence" value="ECO:0007669"/>
    <property type="project" value="TreeGrafter"/>
</dbReference>
<dbReference type="GO" id="GO:0032259">
    <property type="term" value="P:methylation"/>
    <property type="evidence" value="ECO:0007669"/>
    <property type="project" value="UniProtKB-KW"/>
</dbReference>
<dbReference type="InterPro" id="IPR025799">
    <property type="entry name" value="Arg_MeTrfase"/>
</dbReference>
<dbReference type="SUPFAM" id="SSF53335">
    <property type="entry name" value="S-adenosyl-L-methionine-dependent methyltransferases"/>
    <property type="match status" value="2"/>
</dbReference>
<proteinExistence type="inferred from homology"/>
<protein>
    <recommendedName>
        <fullName evidence="6">Protein arginine N-methyltransferase</fullName>
        <ecNumber evidence="6">2.1.1.-</ecNumber>
    </recommendedName>
</protein>
<evidence type="ECO:0000256" key="7">
    <source>
        <dbReference type="PROSITE-ProRule" id="PRU01015"/>
    </source>
</evidence>
<dbReference type="FunFam" id="3.40.50.150:FF:000070">
    <property type="entry name" value="Protein arginine N-methyltransferase 7"/>
    <property type="match status" value="1"/>
</dbReference>
<keyword evidence="4" id="KW-0677">Repeat</keyword>
<dbReference type="InterPro" id="IPR029063">
    <property type="entry name" value="SAM-dependent_MTases_sf"/>
</dbReference>
<dbReference type="InterPro" id="IPR055135">
    <property type="entry name" value="PRMT_dom"/>
</dbReference>
<dbReference type="PANTHER" id="PTHR11006">
    <property type="entry name" value="PROTEIN ARGININE N-METHYLTRANSFERASE"/>
    <property type="match status" value="1"/>
</dbReference>
<evidence type="ECO:0000256" key="4">
    <source>
        <dbReference type="ARBA" id="ARBA00022737"/>
    </source>
</evidence>
<dbReference type="AlphaFoldDB" id="A0A310SBU5"/>
<evidence type="ECO:0000259" key="8">
    <source>
        <dbReference type="Pfam" id="PF22528"/>
    </source>
</evidence>
<keyword evidence="1 7" id="KW-0489">Methyltransferase</keyword>
<dbReference type="InterPro" id="IPR014644">
    <property type="entry name" value="MeTrfase_PRMT7"/>
</dbReference>
<keyword evidence="3 7" id="KW-0949">S-adenosyl-L-methionine</keyword>
<dbReference type="Proteomes" id="UP000250275">
    <property type="component" value="Unassembled WGS sequence"/>
</dbReference>
<dbReference type="PIRSF" id="PIRSF036946">
    <property type="entry name" value="Arg_N-mtase"/>
    <property type="match status" value="1"/>
</dbReference>
<dbReference type="PROSITE" id="PS51678">
    <property type="entry name" value="SAM_MT_PRMT"/>
    <property type="match status" value="2"/>
</dbReference>
<dbReference type="PANTHER" id="PTHR11006:SF4">
    <property type="entry name" value="PROTEIN ARGININE N-METHYLTRANSFERASE 7"/>
    <property type="match status" value="1"/>
</dbReference>
<dbReference type="EC" id="2.1.1.-" evidence="6"/>
<accession>A0A310SBU5</accession>
<organism evidence="9 10">
    <name type="scientific">Eufriesea mexicana</name>
    <dbReference type="NCBI Taxonomy" id="516756"/>
    <lineage>
        <taxon>Eukaryota</taxon>
        <taxon>Metazoa</taxon>
        <taxon>Ecdysozoa</taxon>
        <taxon>Arthropoda</taxon>
        <taxon>Hexapoda</taxon>
        <taxon>Insecta</taxon>
        <taxon>Pterygota</taxon>
        <taxon>Neoptera</taxon>
        <taxon>Endopterygota</taxon>
        <taxon>Hymenoptera</taxon>
        <taxon>Apocrita</taxon>
        <taxon>Aculeata</taxon>
        <taxon>Apoidea</taxon>
        <taxon>Anthophila</taxon>
        <taxon>Apidae</taxon>
        <taxon>Eufriesea</taxon>
    </lineage>
</organism>
<comment type="function">
    <text evidence="6">Arginine methyltransferase that can both catalyze the formation of omega-N monomethylarginine (MMA) and symmetrical dimethylarginine (sDMA).</text>
</comment>
<evidence type="ECO:0000256" key="3">
    <source>
        <dbReference type="ARBA" id="ARBA00022691"/>
    </source>
</evidence>
<keyword evidence="10" id="KW-1185">Reference proteome</keyword>
<dbReference type="Pfam" id="PF06325">
    <property type="entry name" value="PrmA"/>
    <property type="match status" value="1"/>
</dbReference>
<keyword evidence="2 7" id="KW-0808">Transferase</keyword>
<evidence type="ECO:0000256" key="2">
    <source>
        <dbReference type="ARBA" id="ARBA00022679"/>
    </source>
</evidence>
<gene>
    <name evidence="9" type="ORF">WN48_02716</name>
</gene>
<comment type="similarity">
    <text evidence="6">Belongs to the class I-like SAM-binding methyltransferase superfamily. Protein arginine N-methyltransferase family. PRMT7 subfamily.</text>
</comment>
<dbReference type="GO" id="GO:0016274">
    <property type="term" value="F:protein-arginine N-methyltransferase activity"/>
    <property type="evidence" value="ECO:0007669"/>
    <property type="project" value="InterPro"/>
</dbReference>
<dbReference type="Gene3D" id="3.40.50.150">
    <property type="entry name" value="Vaccinia Virus protein VP39"/>
    <property type="match status" value="2"/>
</dbReference>
<sequence length="704" mass="79852">MLKFYFNRLTRVQNMSVFIQCLNPLTGTNNWEEKDENYDYHQEVARSAFADMLHDIERNQTYYLGIKSAIEKKHQNGEKANVLDIGTGTGLLSMMAAKCGADTITACEAFTPMAKCAIKIIQENGFEDKIKLVHKRSTEMTVGKDGDMVKKANILVTEVFDTELIGEGALSTFRHAHENLLEENSIVVPHTATIWVQVVESSTVCAWNTIHPIQNKNKCLLNIPYSVKSCSGAAAVHDIQLTQFPDNAFKPLLPPQPIFRFDLSGKSTLLYDEKKCLHVKPTVNGTAHAIFMWWDLVMDINNEVLLSCAPVWEHPDTKTLQNKGFSMKVIANAMPWRDHWMQAIYYLPVETSIAANNEISLIGYHDEYSLWFQLINESINEVPDCKRPVCTCNIHVAYCRTRIGQLNDYTRNEKYIKALEKKITSDTVCLCLSDGCLLGLAAIKLGAKKIFILETNLLSRKCIEMFVKTNDLSEKVEVIESVNNLPPESAINLIFGEPYFITSIVPWENLHFWYLVSRYSSQIQRIPIAATIMGIVVEFKDLHKIREPVGVCEGFDLSIFDKLIQASSDKSDSPIEAQPLWEYPAKALTLPFVIKKFNLTQNVYESENVNISETVPILIEGTCNGVALWVDWQLNSEITVSSGPTIEVHPGKRISWDPFTRQGVHLFKDITHVTLQSNVLWSFNFIPQYGNVKFDFRVLSKNMQ</sequence>
<dbReference type="EMBL" id="KQ761738">
    <property type="protein sequence ID" value="OAD57130.1"/>
    <property type="molecule type" value="Genomic_DNA"/>
</dbReference>